<name>A0A163ZBW9_9BRAD</name>
<dbReference type="EMBL" id="LVYV01000012">
    <property type="protein sequence ID" value="KZD23273.1"/>
    <property type="molecule type" value="Genomic_DNA"/>
</dbReference>
<dbReference type="SUPFAM" id="SSF55144">
    <property type="entry name" value="LigT-like"/>
    <property type="match status" value="1"/>
</dbReference>
<gene>
    <name evidence="1" type="ORF">A4A58_07805</name>
</gene>
<dbReference type="AlphaFoldDB" id="A0A163ZBW9"/>
<accession>A0A163ZBW9</accession>
<reference evidence="1 2" key="1">
    <citation type="submission" date="2016-03" db="EMBL/GenBank/DDBJ databases">
        <title>Microsymbionts genomes from the relict species Vavilovia formosa (Stev.) Fed.</title>
        <authorList>
            <person name="Kopat V."/>
            <person name="Chirak E."/>
            <person name="Kimeklis A."/>
            <person name="Andronov E."/>
        </authorList>
    </citation>
    <scope>NUCLEOTIDE SEQUENCE [LARGE SCALE GENOMIC DNA]</scope>
    <source>
        <strain evidence="1 2">Vaf07</strain>
    </source>
</reference>
<evidence type="ECO:0000313" key="1">
    <source>
        <dbReference type="EMBL" id="KZD23273.1"/>
    </source>
</evidence>
<dbReference type="InterPro" id="IPR009097">
    <property type="entry name" value="Cyclic_Pdiesterase"/>
</dbReference>
<evidence type="ECO:0000313" key="2">
    <source>
        <dbReference type="Proteomes" id="UP000076574"/>
    </source>
</evidence>
<protein>
    <submittedName>
        <fullName evidence="1">Phosphonate metabolism protein</fullName>
    </submittedName>
</protein>
<dbReference type="STRING" id="943830.A4A58_07805"/>
<dbReference type="RefSeq" id="WP_068733502.1">
    <property type="nucleotide sequence ID" value="NZ_LVYV01000012.1"/>
</dbReference>
<proteinExistence type="predicted"/>
<dbReference type="InterPro" id="IPR009389">
    <property type="entry name" value="DUF1045"/>
</dbReference>
<sequence>MTEFPRYAIYYAPDADSALSRFGAEILGYDPFTGDDVLVPGDLIIQALDWPALIKDPRKYGFHATLKAPFSLTPQATEADLIAAFDDFARMPRAIPEISPVVRIISGFTAVVPDAPSAELSTLAQACVEGFEVFRAPMTSEDRARRKPENLTPRQVEQLDRFGYPYVRDDFRFHMTLTGRLPPERSPAVLAMLQQRFATLDLASLRIDRIGLFRQTSATSRFQVLRHAPLTAA</sequence>
<dbReference type="Proteomes" id="UP000076574">
    <property type="component" value="Unassembled WGS sequence"/>
</dbReference>
<dbReference type="Pfam" id="PF06299">
    <property type="entry name" value="DUF1045"/>
    <property type="match status" value="1"/>
</dbReference>
<dbReference type="Gene3D" id="3.90.1140.10">
    <property type="entry name" value="Cyclic phosphodiesterase"/>
    <property type="match status" value="1"/>
</dbReference>
<comment type="caution">
    <text evidence="1">The sequence shown here is derived from an EMBL/GenBank/DDBJ whole genome shotgun (WGS) entry which is preliminary data.</text>
</comment>
<keyword evidence="2" id="KW-1185">Reference proteome</keyword>
<dbReference type="NCBIfam" id="TIGR03223">
    <property type="entry name" value="Phn_opern_protn"/>
    <property type="match status" value="1"/>
</dbReference>
<organism evidence="1 2">
    <name type="scientific">Tardiphaga robiniae</name>
    <dbReference type="NCBI Taxonomy" id="943830"/>
    <lineage>
        <taxon>Bacteria</taxon>
        <taxon>Pseudomonadati</taxon>
        <taxon>Pseudomonadota</taxon>
        <taxon>Alphaproteobacteria</taxon>
        <taxon>Hyphomicrobiales</taxon>
        <taxon>Nitrobacteraceae</taxon>
        <taxon>Tardiphaga</taxon>
    </lineage>
</organism>
<dbReference type="OrthoDB" id="4954742at2"/>
<dbReference type="PIRSF" id="PIRSF033328">
    <property type="entry name" value="Phest_Mll4975"/>
    <property type="match status" value="1"/>
</dbReference>